<dbReference type="Pfam" id="PF22754">
    <property type="entry name" value="bHLH-TF_ACT-like_plant"/>
    <property type="match status" value="1"/>
</dbReference>
<dbReference type="GO" id="GO:0046983">
    <property type="term" value="F:protein dimerization activity"/>
    <property type="evidence" value="ECO:0007669"/>
    <property type="project" value="InterPro"/>
</dbReference>
<keyword evidence="5" id="KW-0175">Coiled coil</keyword>
<keyword evidence="3" id="KW-0804">Transcription</keyword>
<sequence>MEDPFPTFSYEYDDDYLNDFTKLEASLNQELFNHSLSPLDSFSYESNLETTKSTLSHDSVVEMRPRKQLKANNSSSPSPSSSSSSSAFPSIISFGNPNLLPCDPYESLDHKDVILPLTSLRSSERRAKSARSRTPNYAQDHLIAERNRRERLSQLIISLSSIIPGLKKMDKATILEGAIKYMKRLQERVNELEQVTAKKAVESVVLVAKSSEESTGKDKECPPPEIDARVLDKDVLIRVHCKKEKGVLRKVMSKVEELHLNVINSNALPFGNSSLHITIIAQMDAEFCMTIKDLAQNLRQACL</sequence>
<dbReference type="GO" id="GO:0005634">
    <property type="term" value="C:nucleus"/>
    <property type="evidence" value="ECO:0007669"/>
    <property type="project" value="UniProtKB-SubCell"/>
</dbReference>
<dbReference type="PANTHER" id="PTHR45959">
    <property type="entry name" value="BHLH TRANSCRIPTION FACTOR"/>
    <property type="match status" value="1"/>
</dbReference>
<evidence type="ECO:0000256" key="2">
    <source>
        <dbReference type="ARBA" id="ARBA00023015"/>
    </source>
</evidence>
<dbReference type="Proteomes" id="UP001370490">
    <property type="component" value="Unassembled WGS sequence"/>
</dbReference>
<name>A0AAN8Z3F5_9MAGN</name>
<feature type="compositionally biased region" description="Low complexity" evidence="6">
    <location>
        <begin position="71"/>
        <end position="87"/>
    </location>
</feature>
<dbReference type="PANTHER" id="PTHR45959:SF73">
    <property type="entry name" value="TRANSCRIPTION FACTOR BHLH25"/>
    <property type="match status" value="1"/>
</dbReference>
<evidence type="ECO:0000256" key="3">
    <source>
        <dbReference type="ARBA" id="ARBA00023163"/>
    </source>
</evidence>
<evidence type="ECO:0000256" key="1">
    <source>
        <dbReference type="ARBA" id="ARBA00004123"/>
    </source>
</evidence>
<evidence type="ECO:0000259" key="7">
    <source>
        <dbReference type="PROSITE" id="PS50888"/>
    </source>
</evidence>
<keyword evidence="4" id="KW-0539">Nucleus</keyword>
<dbReference type="EMBL" id="JBAMMX010000018">
    <property type="protein sequence ID" value="KAK6923207.1"/>
    <property type="molecule type" value="Genomic_DNA"/>
</dbReference>
<dbReference type="Pfam" id="PF00010">
    <property type="entry name" value="HLH"/>
    <property type="match status" value="1"/>
</dbReference>
<dbReference type="GO" id="GO:0080090">
    <property type="term" value="P:regulation of primary metabolic process"/>
    <property type="evidence" value="ECO:0007669"/>
    <property type="project" value="UniProtKB-ARBA"/>
</dbReference>
<dbReference type="SUPFAM" id="SSF47459">
    <property type="entry name" value="HLH, helix-loop-helix DNA-binding domain"/>
    <property type="match status" value="1"/>
</dbReference>
<comment type="caution">
    <text evidence="8">The sequence shown here is derived from an EMBL/GenBank/DDBJ whole genome shotgun (WGS) entry which is preliminary data.</text>
</comment>
<feature type="coiled-coil region" evidence="5">
    <location>
        <begin position="175"/>
        <end position="202"/>
    </location>
</feature>
<keyword evidence="2" id="KW-0805">Transcription regulation</keyword>
<evidence type="ECO:0000256" key="4">
    <source>
        <dbReference type="ARBA" id="ARBA00023242"/>
    </source>
</evidence>
<comment type="subcellular location">
    <subcellularLocation>
        <location evidence="1">Nucleus</location>
    </subcellularLocation>
</comment>
<keyword evidence="9" id="KW-1185">Reference proteome</keyword>
<evidence type="ECO:0000256" key="5">
    <source>
        <dbReference type="SAM" id="Coils"/>
    </source>
</evidence>
<evidence type="ECO:0000313" key="9">
    <source>
        <dbReference type="Proteomes" id="UP001370490"/>
    </source>
</evidence>
<organism evidence="8 9">
    <name type="scientific">Dillenia turbinata</name>
    <dbReference type="NCBI Taxonomy" id="194707"/>
    <lineage>
        <taxon>Eukaryota</taxon>
        <taxon>Viridiplantae</taxon>
        <taxon>Streptophyta</taxon>
        <taxon>Embryophyta</taxon>
        <taxon>Tracheophyta</taxon>
        <taxon>Spermatophyta</taxon>
        <taxon>Magnoliopsida</taxon>
        <taxon>eudicotyledons</taxon>
        <taxon>Gunneridae</taxon>
        <taxon>Pentapetalae</taxon>
        <taxon>Dilleniales</taxon>
        <taxon>Dilleniaceae</taxon>
        <taxon>Dillenia</taxon>
    </lineage>
</organism>
<dbReference type="InterPro" id="IPR036638">
    <property type="entry name" value="HLH_DNA-bd_sf"/>
</dbReference>
<reference evidence="8 9" key="1">
    <citation type="submission" date="2023-12" db="EMBL/GenBank/DDBJ databases">
        <title>A high-quality genome assembly for Dillenia turbinata (Dilleniales).</title>
        <authorList>
            <person name="Chanderbali A."/>
        </authorList>
    </citation>
    <scope>NUCLEOTIDE SEQUENCE [LARGE SCALE GENOMIC DNA]</scope>
    <source>
        <strain evidence="8">LSX21</strain>
        <tissue evidence="8">Leaf</tissue>
    </source>
</reference>
<dbReference type="Gene3D" id="4.10.280.10">
    <property type="entry name" value="Helix-loop-helix DNA-binding domain"/>
    <property type="match status" value="1"/>
</dbReference>
<feature type="domain" description="BHLH" evidence="7">
    <location>
        <begin position="136"/>
        <end position="185"/>
    </location>
</feature>
<dbReference type="InterPro" id="IPR011598">
    <property type="entry name" value="bHLH_dom"/>
</dbReference>
<evidence type="ECO:0000313" key="8">
    <source>
        <dbReference type="EMBL" id="KAK6923207.1"/>
    </source>
</evidence>
<dbReference type="SMART" id="SM00353">
    <property type="entry name" value="HLH"/>
    <property type="match status" value="1"/>
</dbReference>
<feature type="region of interest" description="Disordered" evidence="6">
    <location>
        <begin position="53"/>
        <end position="87"/>
    </location>
</feature>
<gene>
    <name evidence="8" type="ORF">RJ641_011511</name>
</gene>
<dbReference type="InterPro" id="IPR052610">
    <property type="entry name" value="bHLH_transcription_regulator"/>
</dbReference>
<dbReference type="InterPro" id="IPR054502">
    <property type="entry name" value="bHLH-TF_ACT-like_plant"/>
</dbReference>
<dbReference type="AlphaFoldDB" id="A0AAN8Z3F5"/>
<evidence type="ECO:0000256" key="6">
    <source>
        <dbReference type="SAM" id="MobiDB-lite"/>
    </source>
</evidence>
<dbReference type="PROSITE" id="PS50888">
    <property type="entry name" value="BHLH"/>
    <property type="match status" value="1"/>
</dbReference>
<protein>
    <submittedName>
        <fullName evidence="8">Myc-type, basic helix-loop-helix (BHLH) domain</fullName>
    </submittedName>
</protein>
<accession>A0AAN8Z3F5</accession>
<proteinExistence type="predicted"/>